<protein>
    <submittedName>
        <fullName evidence="2">Uncharacterized protein</fullName>
    </submittedName>
</protein>
<organism evidence="2">
    <name type="scientific">uncultured Caudovirales phage</name>
    <dbReference type="NCBI Taxonomy" id="2100421"/>
    <lineage>
        <taxon>Viruses</taxon>
        <taxon>Duplodnaviria</taxon>
        <taxon>Heunggongvirae</taxon>
        <taxon>Uroviricota</taxon>
        <taxon>Caudoviricetes</taxon>
        <taxon>Peduoviridae</taxon>
        <taxon>Maltschvirus</taxon>
        <taxon>Maltschvirus maltsch</taxon>
    </lineage>
</organism>
<evidence type="ECO:0000313" key="2">
    <source>
        <dbReference type="EMBL" id="CAB4156887.1"/>
    </source>
</evidence>
<proteinExistence type="predicted"/>
<accession>A0A6J5NDI4</accession>
<gene>
    <name evidence="1" type="ORF">UFOVP355_21</name>
    <name evidence="2" type="ORF">UFOVP677_21</name>
</gene>
<reference evidence="2" key="1">
    <citation type="submission" date="2020-04" db="EMBL/GenBank/DDBJ databases">
        <authorList>
            <person name="Chiriac C."/>
            <person name="Salcher M."/>
            <person name="Ghai R."/>
            <person name="Kavagutti S V."/>
        </authorList>
    </citation>
    <scope>NUCLEOTIDE SEQUENCE</scope>
</reference>
<name>A0A6J5NDI4_9CAUD</name>
<dbReference type="EMBL" id="LR796366">
    <property type="protein sequence ID" value="CAB4139858.1"/>
    <property type="molecule type" value="Genomic_DNA"/>
</dbReference>
<sequence>MQYLVQVRKEGNKYYTHTRTDKWNYAVMQYKGINVGAPYTKRLVEVQEDGKFKVISRVKGS</sequence>
<dbReference type="EMBL" id="LR796647">
    <property type="protein sequence ID" value="CAB4156887.1"/>
    <property type="molecule type" value="Genomic_DNA"/>
</dbReference>
<evidence type="ECO:0000313" key="1">
    <source>
        <dbReference type="EMBL" id="CAB4139858.1"/>
    </source>
</evidence>